<feature type="compositionally biased region" description="Basic and acidic residues" evidence="1">
    <location>
        <begin position="15"/>
        <end position="33"/>
    </location>
</feature>
<feature type="region of interest" description="Disordered" evidence="1">
    <location>
        <begin position="1"/>
        <end position="43"/>
    </location>
</feature>
<reference evidence="2 3" key="1">
    <citation type="journal article" date="2022" name="Nat. Ecol. Evol.">
        <title>A masculinizing supergene underlies an exaggerated male reproductive morph in a spider.</title>
        <authorList>
            <person name="Hendrickx F."/>
            <person name="De Corte Z."/>
            <person name="Sonet G."/>
            <person name="Van Belleghem S.M."/>
            <person name="Kostlbacher S."/>
            <person name="Vangestel C."/>
        </authorList>
    </citation>
    <scope>NUCLEOTIDE SEQUENCE [LARGE SCALE GENOMIC DNA]</scope>
    <source>
        <strain evidence="2">W744_W776</strain>
    </source>
</reference>
<name>A0AAV6VA92_9ARAC</name>
<evidence type="ECO:0000313" key="2">
    <source>
        <dbReference type="EMBL" id="KAG8193570.1"/>
    </source>
</evidence>
<protein>
    <recommendedName>
        <fullName evidence="4">Shugoshin C-terminal domain-containing protein</fullName>
    </recommendedName>
</protein>
<evidence type="ECO:0000256" key="1">
    <source>
        <dbReference type="SAM" id="MobiDB-lite"/>
    </source>
</evidence>
<dbReference type="EMBL" id="JAFNEN010000118">
    <property type="protein sequence ID" value="KAG8193570.1"/>
    <property type="molecule type" value="Genomic_DNA"/>
</dbReference>
<evidence type="ECO:0008006" key="4">
    <source>
        <dbReference type="Google" id="ProtNLM"/>
    </source>
</evidence>
<organism evidence="2 3">
    <name type="scientific">Oedothorax gibbosus</name>
    <dbReference type="NCBI Taxonomy" id="931172"/>
    <lineage>
        <taxon>Eukaryota</taxon>
        <taxon>Metazoa</taxon>
        <taxon>Ecdysozoa</taxon>
        <taxon>Arthropoda</taxon>
        <taxon>Chelicerata</taxon>
        <taxon>Arachnida</taxon>
        <taxon>Araneae</taxon>
        <taxon>Araneomorphae</taxon>
        <taxon>Entelegynae</taxon>
        <taxon>Araneoidea</taxon>
        <taxon>Linyphiidae</taxon>
        <taxon>Erigoninae</taxon>
        <taxon>Oedothorax</taxon>
    </lineage>
</organism>
<proteinExistence type="predicted"/>
<evidence type="ECO:0000313" key="3">
    <source>
        <dbReference type="Proteomes" id="UP000827092"/>
    </source>
</evidence>
<sequence>MGDSAALDWTTTMGHRKELEDGKKEASSDKDAGKTCSQPIRKNRSEVLLAVRDEFGVVTSNDSNRPHSEALIKNKIMACVSIEIDPATDDEECHKNGVLNNNESPEDDPKSPPLTKQKNVKEDAERNGALSFGTPPNRKRILQKQPCVELASPVDKPPEDRPARSVKGKLASLLSTGRKKPVKSYSCPHEDDEELLPKRVKRQCMSLDTGDSKCPPSTLDYPDNNCPPVVRHRPFGLKSSLKGESMDSASKNHVQATPLHSPRKPGVKLVIDDMDCVSTKERRSVAYSRKNSLMPQVSSL</sequence>
<comment type="caution">
    <text evidence="2">The sequence shown here is derived from an EMBL/GenBank/DDBJ whole genome shotgun (WGS) entry which is preliminary data.</text>
</comment>
<dbReference type="Proteomes" id="UP000827092">
    <property type="component" value="Unassembled WGS sequence"/>
</dbReference>
<feature type="region of interest" description="Disordered" evidence="1">
    <location>
        <begin position="90"/>
        <end position="192"/>
    </location>
</feature>
<gene>
    <name evidence="2" type="ORF">JTE90_000208</name>
</gene>
<keyword evidence="3" id="KW-1185">Reference proteome</keyword>
<feature type="region of interest" description="Disordered" evidence="1">
    <location>
        <begin position="239"/>
        <end position="266"/>
    </location>
</feature>
<dbReference type="AlphaFoldDB" id="A0AAV6VA92"/>
<accession>A0AAV6VA92</accession>